<keyword evidence="1" id="KW-0472">Membrane</keyword>
<accession>A0A0A5IE02</accession>
<comment type="caution">
    <text evidence="3">The sequence shown here is derived from an EMBL/GenBank/DDBJ whole genome shotgun (WGS) entry which is preliminary data.</text>
</comment>
<evidence type="ECO:0000313" key="3">
    <source>
        <dbReference type="EMBL" id="KGX94042.1"/>
    </source>
</evidence>
<keyword evidence="1" id="KW-1133">Transmembrane helix</keyword>
<dbReference type="GO" id="GO:0016020">
    <property type="term" value="C:membrane"/>
    <property type="evidence" value="ECO:0007669"/>
    <property type="project" value="InterPro"/>
</dbReference>
<protein>
    <recommendedName>
        <fullName evidence="2">Regulatory protein YycH-like domain-containing protein</fullName>
    </recommendedName>
</protein>
<dbReference type="InterPro" id="IPR018604">
    <property type="entry name" value="YycI-like"/>
</dbReference>
<dbReference type="Proteomes" id="UP000030528">
    <property type="component" value="Unassembled WGS sequence"/>
</dbReference>
<proteinExistence type="predicted"/>
<dbReference type="AlphaFoldDB" id="A0A0A5IE02"/>
<keyword evidence="1" id="KW-0812">Transmembrane</keyword>
<keyword evidence="4" id="KW-1185">Reference proteome</keyword>
<name>A0A0A5IE02_9BACI</name>
<dbReference type="STRING" id="1385510.GCA_000425205_00411"/>
<feature type="domain" description="Regulatory protein YycH-like" evidence="2">
    <location>
        <begin position="39"/>
        <end position="248"/>
    </location>
</feature>
<dbReference type="RefSeq" id="WP_026799207.1">
    <property type="nucleotide sequence ID" value="NZ_AULI01000001.1"/>
</dbReference>
<gene>
    <name evidence="3" type="ORF">N781_00345</name>
</gene>
<dbReference type="eggNOG" id="COG4853">
    <property type="taxonomic scope" value="Bacteria"/>
</dbReference>
<evidence type="ECO:0000259" key="2">
    <source>
        <dbReference type="Pfam" id="PF09648"/>
    </source>
</evidence>
<dbReference type="Gene3D" id="2.40.128.690">
    <property type="entry name" value="YycH protein, domain 3-like"/>
    <property type="match status" value="1"/>
</dbReference>
<reference evidence="3 4" key="1">
    <citation type="submission" date="2013-08" db="EMBL/GenBank/DDBJ databases">
        <authorList>
            <person name="Huang J."/>
            <person name="Wang G."/>
        </authorList>
    </citation>
    <scope>NUCLEOTIDE SEQUENCE [LARGE SCALE GENOMIC DNA]</scope>
    <source>
        <strain evidence="3 4">JSM 076056</strain>
    </source>
</reference>
<dbReference type="Pfam" id="PF09648">
    <property type="entry name" value="YycI"/>
    <property type="match status" value="1"/>
</dbReference>
<evidence type="ECO:0000313" key="4">
    <source>
        <dbReference type="Proteomes" id="UP000030528"/>
    </source>
</evidence>
<evidence type="ECO:0000256" key="1">
    <source>
        <dbReference type="SAM" id="Phobius"/>
    </source>
</evidence>
<dbReference type="EMBL" id="AVPE01000001">
    <property type="protein sequence ID" value="KGX94042.1"/>
    <property type="molecule type" value="Genomic_DNA"/>
</dbReference>
<organism evidence="3 4">
    <name type="scientific">Pontibacillus halophilus JSM 076056 = DSM 19796</name>
    <dbReference type="NCBI Taxonomy" id="1385510"/>
    <lineage>
        <taxon>Bacteria</taxon>
        <taxon>Bacillati</taxon>
        <taxon>Bacillota</taxon>
        <taxon>Bacilli</taxon>
        <taxon>Bacillales</taxon>
        <taxon>Bacillaceae</taxon>
        <taxon>Pontibacillus</taxon>
    </lineage>
</organism>
<feature type="transmembrane region" description="Helical" evidence="1">
    <location>
        <begin position="9"/>
        <end position="27"/>
    </location>
</feature>
<sequence length="286" mass="33366">MQWSQIKTLFIVCFFLLDCFLIFQYVTNTSEPGVLQRTTKAWEQQQIDIEGDLPSVEEKSYIRATPHLFTDEEEKELNEPDNQSVTVANGDTLRMMFNEPLELNLEEDQPTPNFDNLKNYFFMNENTEYVYWGWNEKHNALLFFQTFEGTPIYFNESATVVVHLNEENNAVELTQTMLENVESAGDQQPLISPESALETLWLKSDLLDGDVVNEVSLGYYNGTTDKNGEKIFFPTWKIAINDDGRYFVHSVDNARITINEDEFLEEALQKYNDYFKTTGWSEYFDD</sequence>